<keyword evidence="2" id="KW-0479">Metal-binding</keyword>
<dbReference type="SUPFAM" id="SSF53649">
    <property type="entry name" value="Alkaline phosphatase-like"/>
    <property type="match status" value="1"/>
</dbReference>
<dbReference type="KEGG" id="palr:HGI30_01095"/>
<feature type="binding site" evidence="2">
    <location>
        <position position="406"/>
    </location>
    <ligand>
        <name>Mg(2+)</name>
        <dbReference type="ChEBI" id="CHEBI:18420"/>
    </ligand>
</feature>
<feature type="binding site" evidence="2">
    <location>
        <position position="569"/>
    </location>
    <ligand>
        <name>Zn(2+)</name>
        <dbReference type="ChEBI" id="CHEBI:29105"/>
        <label>2</label>
    </ligand>
</feature>
<comment type="cofactor">
    <cofactor evidence="2">
        <name>Mg(2+)</name>
        <dbReference type="ChEBI" id="CHEBI:18420"/>
    </cofactor>
    <text evidence="2">Binds 1 Mg(2+) ion.</text>
</comment>
<keyword evidence="2" id="KW-0862">Zinc</keyword>
<evidence type="ECO:0000256" key="2">
    <source>
        <dbReference type="PIRSR" id="PIRSR601952-2"/>
    </source>
</evidence>
<feature type="binding site" evidence="2">
    <location>
        <position position="269"/>
    </location>
    <ligand>
        <name>Mg(2+)</name>
        <dbReference type="ChEBI" id="CHEBI:18420"/>
    </ligand>
</feature>
<proteinExistence type="inferred from homology"/>
<dbReference type="Pfam" id="PF00245">
    <property type="entry name" value="Alk_phosphatase"/>
    <property type="match status" value="1"/>
</dbReference>
<accession>A0A6H2GSG2</accession>
<dbReference type="SMART" id="SM00098">
    <property type="entry name" value="alkPPc"/>
    <property type="match status" value="1"/>
</dbReference>
<keyword evidence="4" id="KW-0732">Signal</keyword>
<dbReference type="Gene3D" id="3.40.720.10">
    <property type="entry name" value="Alkaline Phosphatase, subunit A"/>
    <property type="match status" value="1"/>
</dbReference>
<feature type="signal peptide" evidence="4">
    <location>
        <begin position="1"/>
        <end position="27"/>
    </location>
</feature>
<dbReference type="GO" id="GO:0004035">
    <property type="term" value="F:alkaline phosphatase activity"/>
    <property type="evidence" value="ECO:0007669"/>
    <property type="project" value="TreeGrafter"/>
</dbReference>
<feature type="binding site" evidence="2">
    <location>
        <position position="271"/>
    </location>
    <ligand>
        <name>Mg(2+)</name>
        <dbReference type="ChEBI" id="CHEBI:18420"/>
    </ligand>
</feature>
<feature type="binding site" evidence="2">
    <location>
        <position position="415"/>
    </location>
    <ligand>
        <name>Zn(2+)</name>
        <dbReference type="ChEBI" id="CHEBI:29105"/>
        <label>2</label>
    </ligand>
</feature>
<feature type="binding site" evidence="2">
    <location>
        <position position="454"/>
    </location>
    <ligand>
        <name>Zn(2+)</name>
        <dbReference type="ChEBI" id="CHEBI:29105"/>
        <label>2</label>
    </ligand>
</feature>
<evidence type="ECO:0000313" key="6">
    <source>
        <dbReference type="Proteomes" id="UP000502136"/>
    </source>
</evidence>
<dbReference type="InterPro" id="IPR006311">
    <property type="entry name" value="TAT_signal"/>
</dbReference>
<dbReference type="PANTHER" id="PTHR11596:SF72">
    <property type="entry name" value="ALKALINE PHOSPHATASE"/>
    <property type="match status" value="1"/>
</dbReference>
<dbReference type="InterPro" id="IPR017850">
    <property type="entry name" value="Alkaline_phosphatase_core_sf"/>
</dbReference>
<dbReference type="CDD" id="cd16012">
    <property type="entry name" value="ALP"/>
    <property type="match status" value="1"/>
</dbReference>
<dbReference type="Proteomes" id="UP000502136">
    <property type="component" value="Chromosome"/>
</dbReference>
<feature type="binding site" evidence="2">
    <location>
        <position position="161"/>
    </location>
    <ligand>
        <name>Mg(2+)</name>
        <dbReference type="ChEBI" id="CHEBI:18420"/>
    </ligand>
</feature>
<dbReference type="GO" id="GO:0046872">
    <property type="term" value="F:metal ion binding"/>
    <property type="evidence" value="ECO:0007669"/>
    <property type="project" value="UniProtKB-KW"/>
</dbReference>
<name>A0A6H2GSG2_9BACL</name>
<evidence type="ECO:0000313" key="5">
    <source>
        <dbReference type="EMBL" id="QJC50335.1"/>
    </source>
</evidence>
<feature type="active site" description="Phosphoserine intermediate" evidence="1">
    <location>
        <position position="210"/>
    </location>
</feature>
<feature type="binding site" evidence="2">
    <location>
        <position position="161"/>
    </location>
    <ligand>
        <name>Zn(2+)</name>
        <dbReference type="ChEBI" id="CHEBI:29105"/>
        <label>2</label>
    </ligand>
</feature>
<evidence type="ECO:0000256" key="4">
    <source>
        <dbReference type="SAM" id="SignalP"/>
    </source>
</evidence>
<keyword evidence="2" id="KW-0460">Magnesium</keyword>
<dbReference type="AlphaFoldDB" id="A0A6H2GSG2"/>
<evidence type="ECO:0000256" key="3">
    <source>
        <dbReference type="RuleBase" id="RU003946"/>
    </source>
</evidence>
<organism evidence="5 6">
    <name type="scientific">Paenibacillus albicereus</name>
    <dbReference type="NCBI Taxonomy" id="2726185"/>
    <lineage>
        <taxon>Bacteria</taxon>
        <taxon>Bacillati</taxon>
        <taxon>Bacillota</taxon>
        <taxon>Bacilli</taxon>
        <taxon>Bacillales</taxon>
        <taxon>Paenibacillaceae</taxon>
        <taxon>Paenibacillus</taxon>
    </lineage>
</organism>
<feature type="binding site" evidence="2">
    <location>
        <position position="453"/>
    </location>
    <ligand>
        <name>Zn(2+)</name>
        <dbReference type="ChEBI" id="CHEBI:29105"/>
        <label>2</label>
    </ligand>
</feature>
<keyword evidence="6" id="KW-1185">Reference proteome</keyword>
<feature type="binding site" evidence="2">
    <location>
        <position position="411"/>
    </location>
    <ligand>
        <name>Zn(2+)</name>
        <dbReference type="ChEBI" id="CHEBI:29105"/>
        <label>2</label>
    </ligand>
</feature>
<gene>
    <name evidence="5" type="ORF">HGI30_01095</name>
</gene>
<dbReference type="PANTHER" id="PTHR11596">
    <property type="entry name" value="ALKALINE PHOSPHATASE"/>
    <property type="match status" value="1"/>
</dbReference>
<dbReference type="PROSITE" id="PS51318">
    <property type="entry name" value="TAT"/>
    <property type="match status" value="1"/>
</dbReference>
<sequence length="690" mass="73588">MNTQSKTSRILLGAVLAAATAVGGAGLAELGGSPPAAAAEAGAPAPSAAPSIYIAPIHQAKFLAGSKFDFRVELNDWTGDASTVRITINGKSPEAVFGKKLELTSTSKSREFTVRDVSFSKVGPVAVSVEAGSLKRTVQYEVVNTEQAGRKAKNVILFVGDGMAQPSITIARVMSKGLTEGKYDGMLELDKLEQRAVVTTSGMDSLVTDSANSASAYNTGHKSAVNALGIYPDNTENSLDDPKVETLAEMLKRSRGMSVGIVTTSEIEDATPAAVVSHTRRRADKAEIADMMLQLQPEVVMGGGSAYFLPKSVPGSKRKDEKDLIGSFEKEGYTFVENAAGLKSSGTPDKLLGLFHTGDMNVYYDRSTNNAAAIKSFTDQPTLWDMTRKAIDVLKKNDNGFFLVVEGASIDKQLHTMDWERSAYDTIEMDKAIGIARAYADESGDTLVLATADHSHSTSIAGTYWEGDGKTGREAVRTYEQSKFPTYADSDKDGFPDTPDVDRKLAVVFGATPDYYEDYKFSAVPQAPAVLSGDAYIANPGTLANPNAADKDKYLHTGTLPKSEGTEVHSADDVPLMAHGPGAEYFKGTLDNTELFFGMAQALGLRLDGSKLDAKRNWIELDAFLRSFGGSRSYDAKKGVSTVKAGGTTLVLHHGKGIAKKGNQTVPLQFKTESGKLIVTSDSLLASLAR</sequence>
<dbReference type="PRINTS" id="PR00113">
    <property type="entry name" value="ALKPHPHTASE"/>
</dbReference>
<dbReference type="EMBL" id="CP051428">
    <property type="protein sequence ID" value="QJC50335.1"/>
    <property type="molecule type" value="Genomic_DNA"/>
</dbReference>
<evidence type="ECO:0000256" key="1">
    <source>
        <dbReference type="PIRSR" id="PIRSR601952-1"/>
    </source>
</evidence>
<comment type="cofactor">
    <cofactor evidence="2">
        <name>Zn(2+)</name>
        <dbReference type="ChEBI" id="CHEBI:29105"/>
    </cofactor>
    <text evidence="2">Binds 2 Zn(2+) ions.</text>
</comment>
<dbReference type="InterPro" id="IPR001952">
    <property type="entry name" value="Alkaline_phosphatase"/>
</dbReference>
<feature type="chain" id="PRO_5039059696" evidence="4">
    <location>
        <begin position="28"/>
        <end position="690"/>
    </location>
</feature>
<protein>
    <submittedName>
        <fullName evidence="5">Alkaline phosphatase</fullName>
    </submittedName>
</protein>
<dbReference type="RefSeq" id="WP_168906017.1">
    <property type="nucleotide sequence ID" value="NZ_CP051428.1"/>
</dbReference>
<comment type="similarity">
    <text evidence="3">Belongs to the alkaline phosphatase family.</text>
</comment>
<reference evidence="5 6" key="1">
    <citation type="submission" date="2020-04" db="EMBL/GenBank/DDBJ databases">
        <title>Novel Paenibacillus strain UniB2 isolated from commercial digestive syrup.</title>
        <authorList>
            <person name="Thorat V."/>
            <person name="Kirdat K."/>
            <person name="Tiwarekar B."/>
            <person name="Yadav A."/>
        </authorList>
    </citation>
    <scope>NUCLEOTIDE SEQUENCE [LARGE SCALE GENOMIC DNA]</scope>
    <source>
        <strain evidence="5 6">UniB2</strain>
    </source>
</reference>